<name>A0ABD0VS21_DENTH</name>
<evidence type="ECO:0000313" key="1">
    <source>
        <dbReference type="EMBL" id="KAL0927839.1"/>
    </source>
</evidence>
<dbReference type="SUPFAM" id="SSF54001">
    <property type="entry name" value="Cysteine proteinases"/>
    <property type="match status" value="1"/>
</dbReference>
<dbReference type="AlphaFoldDB" id="A0ABD0VS21"/>
<dbReference type="InterPro" id="IPR038765">
    <property type="entry name" value="Papain-like_cys_pep_sf"/>
</dbReference>
<protein>
    <submittedName>
        <fullName evidence="1">Uncharacterized protein</fullName>
    </submittedName>
</protein>
<evidence type="ECO:0000313" key="2">
    <source>
        <dbReference type="Proteomes" id="UP001552299"/>
    </source>
</evidence>
<proteinExistence type="predicted"/>
<dbReference type="Gene3D" id="3.40.395.10">
    <property type="entry name" value="Adenoviral Proteinase, Chain A"/>
    <property type="match status" value="1"/>
</dbReference>
<gene>
    <name evidence="1" type="ORF">M5K25_002054</name>
</gene>
<dbReference type="EMBL" id="JANQDX010000002">
    <property type="protein sequence ID" value="KAL0927839.1"/>
    <property type="molecule type" value="Genomic_DNA"/>
</dbReference>
<comment type="caution">
    <text evidence="1">The sequence shown here is derived from an EMBL/GenBank/DDBJ whole genome shotgun (WGS) entry which is preliminary data.</text>
</comment>
<keyword evidence="2" id="KW-1185">Reference proteome</keyword>
<organism evidence="1 2">
    <name type="scientific">Dendrobium thyrsiflorum</name>
    <name type="common">Pinecone-like raceme dendrobium</name>
    <name type="synonym">Orchid</name>
    <dbReference type="NCBI Taxonomy" id="117978"/>
    <lineage>
        <taxon>Eukaryota</taxon>
        <taxon>Viridiplantae</taxon>
        <taxon>Streptophyta</taxon>
        <taxon>Embryophyta</taxon>
        <taxon>Tracheophyta</taxon>
        <taxon>Spermatophyta</taxon>
        <taxon>Magnoliopsida</taxon>
        <taxon>Liliopsida</taxon>
        <taxon>Asparagales</taxon>
        <taxon>Orchidaceae</taxon>
        <taxon>Epidendroideae</taxon>
        <taxon>Malaxideae</taxon>
        <taxon>Dendrobiinae</taxon>
        <taxon>Dendrobium</taxon>
    </lineage>
</organism>
<accession>A0ABD0VS21</accession>
<reference evidence="1 2" key="1">
    <citation type="journal article" date="2024" name="Plant Biotechnol. J.">
        <title>Dendrobium thyrsiflorum genome and its molecular insights into genes involved in important horticultural traits.</title>
        <authorList>
            <person name="Chen B."/>
            <person name="Wang J.Y."/>
            <person name="Zheng P.J."/>
            <person name="Li K.L."/>
            <person name="Liang Y.M."/>
            <person name="Chen X.F."/>
            <person name="Zhang C."/>
            <person name="Zhao X."/>
            <person name="He X."/>
            <person name="Zhang G.Q."/>
            <person name="Liu Z.J."/>
            <person name="Xu Q."/>
        </authorList>
    </citation>
    <scope>NUCLEOTIDE SEQUENCE [LARGE SCALE GENOMIC DNA]</scope>
    <source>
        <strain evidence="1">GZMU011</strain>
    </source>
</reference>
<sequence>MGISPDVPSISGIVSIDTNLVPSGTATVSSNSVIVPSGTYLIPSGTAMVPSNYSMVPIGSYKVPSSTSMVPSICCMVPSGTALVPGGTTIVPSILLIVLKFVSHINKDSVKASNLLLIPIIHNTHWTLIVGNLIKKVRKFYDSLPTATHVAIIPQVVRIKAKHTFSNTPSSTYCKLLTILDNNPLMRTSDSGQSDQCWVCLSSPTSWTAGCSYVNTWRLQFNQNLLFGLNNNIGNKTCLNTEQNLHMLFFVLPLDELTLCTLTRNMADLLVSGVCTHLLSILMYRHPPVKFITSAYSVHKRYRAMLGTGEQYPPK</sequence>
<dbReference type="Proteomes" id="UP001552299">
    <property type="component" value="Unassembled WGS sequence"/>
</dbReference>